<protein>
    <recommendedName>
        <fullName evidence="10">Transporter YfdV</fullName>
    </recommendedName>
</protein>
<feature type="transmembrane region" description="Helical" evidence="7">
    <location>
        <begin position="6"/>
        <end position="27"/>
    </location>
</feature>
<organism evidence="8 9">
    <name type="scientific">Pontivivens insulae</name>
    <dbReference type="NCBI Taxonomy" id="1639689"/>
    <lineage>
        <taxon>Bacteria</taxon>
        <taxon>Pseudomonadati</taxon>
        <taxon>Pseudomonadota</taxon>
        <taxon>Alphaproteobacteria</taxon>
        <taxon>Rhodobacterales</taxon>
        <taxon>Paracoccaceae</taxon>
        <taxon>Pontivivens</taxon>
    </lineage>
</organism>
<keyword evidence="9" id="KW-1185">Reference proteome</keyword>
<sequence length="306" mass="32062">MLDIFLKIIPFFALIGLGYGAAATRFFAAEAAIALTRFVFFFALSAMIFNFTATLEFAQVANVPFLMAYLIPSLALWVVATIIAIARKQSAGVAAVEAQCAVIGNVGFLGIPMLVSLFGERAALPVIMVLCVDLIIFGSLIVAVITGSRSRLGVGTIATIAKGLLSNPMIMAIVAGLLWSAYGQDLPPPAAEFLTILGSAATPCALFAIGASLAGKSAERASVALWISSLKLVVHPVLVGISALWLFDLDPFNAMIMICAAAMPVAGNIYIVAQHYNTAPQRASSAILFSTALSIGTLTYVIGWVQ</sequence>
<keyword evidence="6 7" id="KW-0472">Membrane</keyword>
<feature type="transmembrane region" description="Helical" evidence="7">
    <location>
        <begin position="124"/>
        <end position="145"/>
    </location>
</feature>
<gene>
    <name evidence="8" type="ORF">POI8812_01601</name>
</gene>
<keyword evidence="4 7" id="KW-0812">Transmembrane</keyword>
<evidence type="ECO:0000313" key="9">
    <source>
        <dbReference type="Proteomes" id="UP000244932"/>
    </source>
</evidence>
<name>A0A2R8AAP2_9RHOB</name>
<dbReference type="PANTHER" id="PTHR36838:SF3">
    <property type="entry name" value="TRANSPORTER AUXIN EFFLUX CARRIER EC FAMILY"/>
    <property type="match status" value="1"/>
</dbReference>
<feature type="transmembrane region" description="Helical" evidence="7">
    <location>
        <begin position="157"/>
        <end position="181"/>
    </location>
</feature>
<evidence type="ECO:0000256" key="6">
    <source>
        <dbReference type="ARBA" id="ARBA00023136"/>
    </source>
</evidence>
<feature type="transmembrane region" description="Helical" evidence="7">
    <location>
        <begin position="252"/>
        <end position="273"/>
    </location>
</feature>
<dbReference type="GO" id="GO:0016020">
    <property type="term" value="C:membrane"/>
    <property type="evidence" value="ECO:0007669"/>
    <property type="project" value="UniProtKB-SubCell"/>
</dbReference>
<feature type="transmembrane region" description="Helical" evidence="7">
    <location>
        <begin position="34"/>
        <end position="53"/>
    </location>
</feature>
<dbReference type="EMBL" id="OMKW01000002">
    <property type="protein sequence ID" value="SPF29293.1"/>
    <property type="molecule type" value="Genomic_DNA"/>
</dbReference>
<keyword evidence="3" id="KW-1003">Cell membrane</keyword>
<feature type="transmembrane region" description="Helical" evidence="7">
    <location>
        <begin position="223"/>
        <end position="246"/>
    </location>
</feature>
<dbReference type="Proteomes" id="UP000244932">
    <property type="component" value="Unassembled WGS sequence"/>
</dbReference>
<feature type="transmembrane region" description="Helical" evidence="7">
    <location>
        <begin position="65"/>
        <end position="86"/>
    </location>
</feature>
<evidence type="ECO:0000256" key="3">
    <source>
        <dbReference type="ARBA" id="ARBA00022475"/>
    </source>
</evidence>
<keyword evidence="5 7" id="KW-1133">Transmembrane helix</keyword>
<evidence type="ECO:0008006" key="10">
    <source>
        <dbReference type="Google" id="ProtNLM"/>
    </source>
</evidence>
<dbReference type="GO" id="GO:0055085">
    <property type="term" value="P:transmembrane transport"/>
    <property type="evidence" value="ECO:0007669"/>
    <property type="project" value="InterPro"/>
</dbReference>
<dbReference type="AlphaFoldDB" id="A0A2R8AAP2"/>
<feature type="transmembrane region" description="Helical" evidence="7">
    <location>
        <begin position="193"/>
        <end position="211"/>
    </location>
</feature>
<evidence type="ECO:0000256" key="5">
    <source>
        <dbReference type="ARBA" id="ARBA00022989"/>
    </source>
</evidence>
<feature type="transmembrane region" description="Helical" evidence="7">
    <location>
        <begin position="285"/>
        <end position="305"/>
    </location>
</feature>
<evidence type="ECO:0000256" key="1">
    <source>
        <dbReference type="ARBA" id="ARBA00004141"/>
    </source>
</evidence>
<dbReference type="OrthoDB" id="7329340at2"/>
<dbReference type="Pfam" id="PF03547">
    <property type="entry name" value="Mem_trans"/>
    <property type="match status" value="2"/>
</dbReference>
<evidence type="ECO:0000256" key="7">
    <source>
        <dbReference type="SAM" id="Phobius"/>
    </source>
</evidence>
<evidence type="ECO:0000256" key="4">
    <source>
        <dbReference type="ARBA" id="ARBA00022692"/>
    </source>
</evidence>
<dbReference type="PANTHER" id="PTHR36838">
    <property type="entry name" value="AUXIN EFFLUX CARRIER FAMILY PROTEIN"/>
    <property type="match status" value="1"/>
</dbReference>
<proteinExistence type="predicted"/>
<accession>A0A2R8AAP2</accession>
<feature type="transmembrane region" description="Helical" evidence="7">
    <location>
        <begin position="98"/>
        <end position="118"/>
    </location>
</feature>
<evidence type="ECO:0000256" key="2">
    <source>
        <dbReference type="ARBA" id="ARBA00022448"/>
    </source>
</evidence>
<dbReference type="InterPro" id="IPR004776">
    <property type="entry name" value="Mem_transp_PIN-like"/>
</dbReference>
<dbReference type="RefSeq" id="WP_108782004.1">
    <property type="nucleotide sequence ID" value="NZ_OMKW01000002.1"/>
</dbReference>
<keyword evidence="2" id="KW-0813">Transport</keyword>
<reference evidence="8 9" key="1">
    <citation type="submission" date="2018-03" db="EMBL/GenBank/DDBJ databases">
        <authorList>
            <person name="Keele B.F."/>
        </authorList>
    </citation>
    <scope>NUCLEOTIDE SEQUENCE [LARGE SCALE GENOMIC DNA]</scope>
    <source>
        <strain evidence="8 9">CeCT 8812</strain>
    </source>
</reference>
<evidence type="ECO:0000313" key="8">
    <source>
        <dbReference type="EMBL" id="SPF29293.1"/>
    </source>
</evidence>
<comment type="subcellular location">
    <subcellularLocation>
        <location evidence="1">Membrane</location>
        <topology evidence="1">Multi-pass membrane protein</topology>
    </subcellularLocation>
</comment>